<dbReference type="Proteomes" id="UP000593571">
    <property type="component" value="Unassembled WGS sequence"/>
</dbReference>
<proteinExistence type="predicted"/>
<feature type="region of interest" description="Disordered" evidence="1">
    <location>
        <begin position="66"/>
        <end position="85"/>
    </location>
</feature>
<evidence type="ECO:0000256" key="1">
    <source>
        <dbReference type="SAM" id="MobiDB-lite"/>
    </source>
</evidence>
<name>A0A7J8ILJ7_ROUAE</name>
<protein>
    <submittedName>
        <fullName evidence="2">Uncharacterized protein</fullName>
    </submittedName>
</protein>
<accession>A0A7J8ILJ7</accession>
<evidence type="ECO:0000313" key="2">
    <source>
        <dbReference type="EMBL" id="KAF6485457.1"/>
    </source>
</evidence>
<dbReference type="AlphaFoldDB" id="A0A7J8ILJ7"/>
<keyword evidence="3" id="KW-1185">Reference proteome</keyword>
<organism evidence="2 3">
    <name type="scientific">Rousettus aegyptiacus</name>
    <name type="common">Egyptian fruit bat</name>
    <name type="synonym">Pteropus aegyptiacus</name>
    <dbReference type="NCBI Taxonomy" id="9407"/>
    <lineage>
        <taxon>Eukaryota</taxon>
        <taxon>Metazoa</taxon>
        <taxon>Chordata</taxon>
        <taxon>Craniata</taxon>
        <taxon>Vertebrata</taxon>
        <taxon>Euteleostomi</taxon>
        <taxon>Mammalia</taxon>
        <taxon>Eutheria</taxon>
        <taxon>Laurasiatheria</taxon>
        <taxon>Chiroptera</taxon>
        <taxon>Yinpterochiroptera</taxon>
        <taxon>Pteropodoidea</taxon>
        <taxon>Pteropodidae</taxon>
        <taxon>Rousettinae</taxon>
        <taxon>Rousettus</taxon>
    </lineage>
</organism>
<sequence length="166" mass="17932">MMRMTFTQAPGPHPLAAHPAPVQPPWGTVELPDLGPSPRASWPLPWPWPALRRAALTHRLLAPRAIPRGPPQCPPVSSQGRPSPMISSAKPYSMPCRPLGNPAFRSVFPTPGVYAAFPVRLAWIASSFPALWRAFPLGMLGHGSRTGGRSQQGQLSLPLLYPVTMA</sequence>
<comment type="caution">
    <text evidence="2">The sequence shown here is derived from an EMBL/GenBank/DDBJ whole genome shotgun (WGS) entry which is preliminary data.</text>
</comment>
<gene>
    <name evidence="2" type="ORF">HJG63_010651</name>
</gene>
<reference evidence="2 3" key="1">
    <citation type="journal article" date="2020" name="Nature">
        <title>Six reference-quality genomes reveal evolution of bat adaptations.</title>
        <authorList>
            <person name="Jebb D."/>
            <person name="Huang Z."/>
            <person name="Pippel M."/>
            <person name="Hughes G.M."/>
            <person name="Lavrichenko K."/>
            <person name="Devanna P."/>
            <person name="Winkler S."/>
            <person name="Jermiin L.S."/>
            <person name="Skirmuntt E.C."/>
            <person name="Katzourakis A."/>
            <person name="Burkitt-Gray L."/>
            <person name="Ray D.A."/>
            <person name="Sullivan K.A.M."/>
            <person name="Roscito J.G."/>
            <person name="Kirilenko B.M."/>
            <person name="Davalos L.M."/>
            <person name="Corthals A.P."/>
            <person name="Power M.L."/>
            <person name="Jones G."/>
            <person name="Ransome R.D."/>
            <person name="Dechmann D.K.N."/>
            <person name="Locatelli A.G."/>
            <person name="Puechmaille S.J."/>
            <person name="Fedrigo O."/>
            <person name="Jarvis E.D."/>
            <person name="Hiller M."/>
            <person name="Vernes S.C."/>
            <person name="Myers E.W."/>
            <person name="Teeling E.C."/>
        </authorList>
    </citation>
    <scope>NUCLEOTIDE SEQUENCE [LARGE SCALE GENOMIC DNA]</scope>
    <source>
        <strain evidence="2">MRouAeg1</strain>
        <tissue evidence="2">Muscle</tissue>
    </source>
</reference>
<dbReference type="EMBL" id="JACASE010000003">
    <property type="protein sequence ID" value="KAF6485457.1"/>
    <property type="molecule type" value="Genomic_DNA"/>
</dbReference>
<evidence type="ECO:0000313" key="3">
    <source>
        <dbReference type="Proteomes" id="UP000593571"/>
    </source>
</evidence>